<dbReference type="RefSeq" id="WP_310548604.1">
    <property type="nucleotide sequence ID" value="NZ_JAVKGR010000009.1"/>
</dbReference>
<keyword evidence="12" id="KW-0326">Glycosidase</keyword>
<dbReference type="CDD" id="cd10027">
    <property type="entry name" value="UDG-F1-like"/>
    <property type="match status" value="1"/>
</dbReference>
<name>A0ABU2DSY2_9MICC</name>
<dbReference type="InterPro" id="IPR036895">
    <property type="entry name" value="Uracil-DNA_glycosylase-like_sf"/>
</dbReference>
<dbReference type="PANTHER" id="PTHR11264">
    <property type="entry name" value="URACIL-DNA GLYCOSYLASE"/>
    <property type="match status" value="1"/>
</dbReference>
<dbReference type="NCBIfam" id="NF003592">
    <property type="entry name" value="PRK05254.1-5"/>
    <property type="match status" value="1"/>
</dbReference>
<dbReference type="NCBIfam" id="NF003589">
    <property type="entry name" value="PRK05254.1-2"/>
    <property type="match status" value="1"/>
</dbReference>
<evidence type="ECO:0000256" key="1">
    <source>
        <dbReference type="ARBA" id="ARBA00001400"/>
    </source>
</evidence>
<keyword evidence="6 8" id="KW-0378">Hydrolase</keyword>
<comment type="catalytic activity">
    <reaction evidence="1 8 10">
        <text>Hydrolyzes single-stranded DNA or mismatched double-stranded DNA and polynucleotides, releasing free uracil.</text>
        <dbReference type="EC" id="3.2.2.27"/>
    </reaction>
</comment>
<feature type="active site" description="Proton acceptor" evidence="8 9">
    <location>
        <position position="73"/>
    </location>
</feature>
<comment type="caution">
    <text evidence="12">The sequence shown here is derived from an EMBL/GenBank/DDBJ whole genome shotgun (WGS) entry which is preliminary data.</text>
</comment>
<evidence type="ECO:0000313" key="13">
    <source>
        <dbReference type="Proteomes" id="UP001251870"/>
    </source>
</evidence>
<dbReference type="InterPro" id="IPR002043">
    <property type="entry name" value="UDG_fam1"/>
</dbReference>
<dbReference type="Gene3D" id="3.40.470.10">
    <property type="entry name" value="Uracil-DNA glycosylase-like domain"/>
    <property type="match status" value="1"/>
</dbReference>
<keyword evidence="5 8" id="KW-0227">DNA damage</keyword>
<dbReference type="NCBIfam" id="TIGR00628">
    <property type="entry name" value="ung"/>
    <property type="match status" value="1"/>
</dbReference>
<dbReference type="SMART" id="SM00987">
    <property type="entry name" value="UreE_C"/>
    <property type="match status" value="1"/>
</dbReference>
<evidence type="ECO:0000256" key="3">
    <source>
        <dbReference type="ARBA" id="ARBA00008184"/>
    </source>
</evidence>
<organism evidence="12 13">
    <name type="scientific">Nesterenkonia aerolata</name>
    <dbReference type="NCBI Taxonomy" id="3074079"/>
    <lineage>
        <taxon>Bacteria</taxon>
        <taxon>Bacillati</taxon>
        <taxon>Actinomycetota</taxon>
        <taxon>Actinomycetes</taxon>
        <taxon>Micrococcales</taxon>
        <taxon>Micrococcaceae</taxon>
        <taxon>Nesterenkonia</taxon>
    </lineage>
</organism>
<accession>A0ABU2DSY2</accession>
<evidence type="ECO:0000256" key="2">
    <source>
        <dbReference type="ARBA" id="ARBA00002631"/>
    </source>
</evidence>
<evidence type="ECO:0000313" key="12">
    <source>
        <dbReference type="EMBL" id="MDR8019610.1"/>
    </source>
</evidence>
<dbReference type="SUPFAM" id="SSF52141">
    <property type="entry name" value="Uracil-DNA glycosylase-like"/>
    <property type="match status" value="1"/>
</dbReference>
<evidence type="ECO:0000256" key="6">
    <source>
        <dbReference type="ARBA" id="ARBA00022801"/>
    </source>
</evidence>
<evidence type="ECO:0000256" key="7">
    <source>
        <dbReference type="ARBA" id="ARBA00023204"/>
    </source>
</evidence>
<dbReference type="InterPro" id="IPR018085">
    <property type="entry name" value="Ura-DNA_Glyclase_AS"/>
</dbReference>
<reference evidence="12 13" key="1">
    <citation type="submission" date="2023-09" db="EMBL/GenBank/DDBJ databases">
        <title>Description of three actinobacteria isolated from air of manufacturing shop in a pharmaceutical factory.</title>
        <authorList>
            <person name="Zhang D.-F."/>
        </authorList>
    </citation>
    <scope>NUCLEOTIDE SEQUENCE [LARGE SCALE GENOMIC DNA]</scope>
    <source>
        <strain evidence="12 13">LY-0111</strain>
    </source>
</reference>
<dbReference type="Pfam" id="PF03167">
    <property type="entry name" value="UDG"/>
    <property type="match status" value="1"/>
</dbReference>
<comment type="similarity">
    <text evidence="3 8 10">Belongs to the uracil-DNA glycosylase (UDG) superfamily. UNG family.</text>
</comment>
<dbReference type="EC" id="3.2.2.27" evidence="4 8"/>
<dbReference type="Proteomes" id="UP001251870">
    <property type="component" value="Unassembled WGS sequence"/>
</dbReference>
<sequence>MSISEHLVDPLESGWERALASHLASPEEQFARVREELQRRRAAGEQILPAASDVLRAFRQPFDEVKVLILGQDPYPTPGHPIGMSFAVAPDVRPLPRSLQNIFTELHRDLGVPVSPHGDLRPWARQGVLMLNRALTVTAGSPASHRGIGWEEITEAAVRALVERGTPLVSILWGADARKLAPLLDSGEHTRVLTSPHPSPLSASRGFFGSQPFSRANAALTELGATPVDWDLSRG</sequence>
<gene>
    <name evidence="8" type="primary">ung</name>
    <name evidence="12" type="ORF">RIL96_08550</name>
</gene>
<keyword evidence="7 8" id="KW-0234">DNA repair</keyword>
<dbReference type="EMBL" id="JAVKGR010000009">
    <property type="protein sequence ID" value="MDR8019610.1"/>
    <property type="molecule type" value="Genomic_DNA"/>
</dbReference>
<dbReference type="PANTHER" id="PTHR11264:SF0">
    <property type="entry name" value="URACIL-DNA GLYCOSYLASE"/>
    <property type="match status" value="1"/>
</dbReference>
<comment type="subcellular location">
    <subcellularLocation>
        <location evidence="8">Cytoplasm</location>
    </subcellularLocation>
</comment>
<evidence type="ECO:0000256" key="4">
    <source>
        <dbReference type="ARBA" id="ARBA00012030"/>
    </source>
</evidence>
<dbReference type="HAMAP" id="MF_00148">
    <property type="entry name" value="UDG"/>
    <property type="match status" value="1"/>
</dbReference>
<dbReference type="SMART" id="SM00986">
    <property type="entry name" value="UDG"/>
    <property type="match status" value="1"/>
</dbReference>
<evidence type="ECO:0000256" key="9">
    <source>
        <dbReference type="PROSITE-ProRule" id="PRU10072"/>
    </source>
</evidence>
<dbReference type="PROSITE" id="PS00130">
    <property type="entry name" value="U_DNA_GLYCOSYLASE"/>
    <property type="match status" value="1"/>
</dbReference>
<evidence type="ECO:0000256" key="10">
    <source>
        <dbReference type="RuleBase" id="RU003780"/>
    </source>
</evidence>
<comment type="function">
    <text evidence="2 8 10">Excises uracil residues from the DNA which can arise as a result of misincorporation of dUMP residues by DNA polymerase or due to deamination of cytosine.</text>
</comment>
<dbReference type="NCBIfam" id="NF003588">
    <property type="entry name" value="PRK05254.1-1"/>
    <property type="match status" value="1"/>
</dbReference>
<keyword evidence="13" id="KW-1185">Reference proteome</keyword>
<feature type="domain" description="Uracil-DNA glycosylase-like" evidence="11">
    <location>
        <begin position="58"/>
        <end position="220"/>
    </location>
</feature>
<protein>
    <recommendedName>
        <fullName evidence="4 8">Uracil-DNA glycosylase</fullName>
        <shortName evidence="8">UDG</shortName>
        <ecNumber evidence="4 8">3.2.2.27</ecNumber>
    </recommendedName>
</protein>
<evidence type="ECO:0000259" key="11">
    <source>
        <dbReference type="SMART" id="SM00986"/>
    </source>
</evidence>
<evidence type="ECO:0000256" key="8">
    <source>
        <dbReference type="HAMAP-Rule" id="MF_00148"/>
    </source>
</evidence>
<dbReference type="GO" id="GO:0004844">
    <property type="term" value="F:uracil DNA N-glycosylase activity"/>
    <property type="evidence" value="ECO:0007669"/>
    <property type="project" value="UniProtKB-EC"/>
</dbReference>
<dbReference type="InterPro" id="IPR005122">
    <property type="entry name" value="Uracil-DNA_glycosylase-like"/>
</dbReference>
<keyword evidence="8" id="KW-0963">Cytoplasm</keyword>
<proteinExistence type="inferred from homology"/>
<evidence type="ECO:0000256" key="5">
    <source>
        <dbReference type="ARBA" id="ARBA00022763"/>
    </source>
</evidence>